<dbReference type="SUPFAM" id="SSF46689">
    <property type="entry name" value="Homeodomain-like"/>
    <property type="match status" value="1"/>
</dbReference>
<evidence type="ECO:0000256" key="4">
    <source>
        <dbReference type="ARBA" id="ARBA00023015"/>
    </source>
</evidence>
<keyword evidence="5 9" id="KW-0238">DNA-binding</keyword>
<dbReference type="EMBL" id="JAURVH010001529">
    <property type="protein sequence ID" value="KAK5908474.1"/>
    <property type="molecule type" value="Genomic_DNA"/>
</dbReference>
<dbReference type="Proteomes" id="UP001331515">
    <property type="component" value="Unassembled WGS sequence"/>
</dbReference>
<dbReference type="SMART" id="SM00389">
    <property type="entry name" value="HOX"/>
    <property type="match status" value="1"/>
</dbReference>
<keyword evidence="7" id="KW-0804">Transcription</keyword>
<evidence type="ECO:0000256" key="10">
    <source>
        <dbReference type="RuleBase" id="RU000682"/>
    </source>
</evidence>
<reference evidence="13 14" key="1">
    <citation type="journal article" date="2023" name="Mol. Biol. Evol.">
        <title>Genomics of Secondarily Temperate Adaptation in the Only Non-Antarctic Icefish.</title>
        <authorList>
            <person name="Rivera-Colon A.G."/>
            <person name="Rayamajhi N."/>
            <person name="Minhas B.F."/>
            <person name="Madrigal G."/>
            <person name="Bilyk K.T."/>
            <person name="Yoon V."/>
            <person name="Hune M."/>
            <person name="Gregory S."/>
            <person name="Cheng C.H.C."/>
            <person name="Catchen J.M."/>
        </authorList>
    </citation>
    <scope>NUCLEOTIDE SEQUENCE [LARGE SCALE GENOMIC DNA]</scope>
    <source>
        <tissue evidence="13">White muscle</tissue>
    </source>
</reference>
<evidence type="ECO:0000256" key="9">
    <source>
        <dbReference type="PROSITE-ProRule" id="PRU00108"/>
    </source>
</evidence>
<evidence type="ECO:0000259" key="12">
    <source>
        <dbReference type="PROSITE" id="PS50071"/>
    </source>
</evidence>
<dbReference type="GO" id="GO:0030154">
    <property type="term" value="P:cell differentiation"/>
    <property type="evidence" value="ECO:0007669"/>
    <property type="project" value="TreeGrafter"/>
</dbReference>
<dbReference type="PROSITE" id="PS50071">
    <property type="entry name" value="HOMEOBOX_2"/>
    <property type="match status" value="1"/>
</dbReference>
<dbReference type="Gene3D" id="1.10.10.60">
    <property type="entry name" value="Homeodomain-like"/>
    <property type="match status" value="1"/>
</dbReference>
<evidence type="ECO:0000256" key="6">
    <source>
        <dbReference type="ARBA" id="ARBA00023155"/>
    </source>
</evidence>
<feature type="compositionally biased region" description="Basic and acidic residues" evidence="11">
    <location>
        <begin position="28"/>
        <end position="41"/>
    </location>
</feature>
<evidence type="ECO:0000256" key="8">
    <source>
        <dbReference type="ARBA" id="ARBA00023242"/>
    </source>
</evidence>
<feature type="region of interest" description="Disordered" evidence="11">
    <location>
        <begin position="28"/>
        <end position="87"/>
    </location>
</feature>
<dbReference type="InterPro" id="IPR001356">
    <property type="entry name" value="HD"/>
</dbReference>
<dbReference type="CDD" id="cd00086">
    <property type="entry name" value="homeodomain"/>
    <property type="match status" value="1"/>
</dbReference>
<keyword evidence="8 9" id="KW-0539">Nucleus</keyword>
<keyword evidence="4" id="KW-0805">Transcription regulation</keyword>
<keyword evidence="6 9" id="KW-0371">Homeobox</keyword>
<dbReference type="InterPro" id="IPR020479">
    <property type="entry name" value="HD_metazoa"/>
</dbReference>
<evidence type="ECO:0000256" key="2">
    <source>
        <dbReference type="ARBA" id="ARBA00004123"/>
    </source>
</evidence>
<feature type="DNA-binding region" description="Homeobox" evidence="9">
    <location>
        <begin position="87"/>
        <end position="146"/>
    </location>
</feature>
<dbReference type="GO" id="GO:0000978">
    <property type="term" value="F:RNA polymerase II cis-regulatory region sequence-specific DNA binding"/>
    <property type="evidence" value="ECO:0007669"/>
    <property type="project" value="TreeGrafter"/>
</dbReference>
<evidence type="ECO:0000256" key="5">
    <source>
        <dbReference type="ARBA" id="ARBA00023125"/>
    </source>
</evidence>
<dbReference type="Pfam" id="PF00046">
    <property type="entry name" value="Homeodomain"/>
    <property type="match status" value="1"/>
</dbReference>
<name>A0AAN8CRQ5_CHAGU</name>
<sequence>MRTPSIPGRLPADLRLSVGNLRSVTFKEEATGEETELREGAADQQQHCVDPDKRLKEEEEAEEERGHLSRETVRCSADEQQCMPGAKKRSRAAFSHAQVYELERRFNTQRYLSGPDRSGLADALKLTETQVKIWFQNRRYKTKRRQMAAELAACSSPKKVAVQVLVRDNQKYYQANGLQIPVTVPLYQQAYRYQPCLHYYCQPWSLGSRSCGGYVLSCC</sequence>
<gene>
    <name evidence="13" type="ORF">CgunFtcFv8_016531</name>
</gene>
<evidence type="ECO:0000256" key="1">
    <source>
        <dbReference type="ARBA" id="ARBA00003263"/>
    </source>
</evidence>
<dbReference type="GO" id="GO:0005634">
    <property type="term" value="C:nucleus"/>
    <property type="evidence" value="ECO:0007669"/>
    <property type="project" value="UniProtKB-SubCell"/>
</dbReference>
<dbReference type="InterPro" id="IPR009057">
    <property type="entry name" value="Homeodomain-like_sf"/>
</dbReference>
<evidence type="ECO:0000256" key="3">
    <source>
        <dbReference type="ARBA" id="ARBA00022473"/>
    </source>
</evidence>
<feature type="domain" description="Homeobox" evidence="12">
    <location>
        <begin position="85"/>
        <end position="145"/>
    </location>
</feature>
<evidence type="ECO:0000313" key="14">
    <source>
        <dbReference type="Proteomes" id="UP001331515"/>
    </source>
</evidence>
<dbReference type="InterPro" id="IPR050394">
    <property type="entry name" value="Homeobox_NK-like"/>
</dbReference>
<comment type="subcellular location">
    <subcellularLocation>
        <location evidence="2 9 10">Nucleus</location>
    </subcellularLocation>
</comment>
<protein>
    <recommendedName>
        <fullName evidence="12">Homeobox domain-containing protein</fullName>
    </recommendedName>
</protein>
<dbReference type="PANTHER" id="PTHR24340">
    <property type="entry name" value="HOMEOBOX PROTEIN NKX"/>
    <property type="match status" value="1"/>
</dbReference>
<feature type="compositionally biased region" description="Basic and acidic residues" evidence="11">
    <location>
        <begin position="64"/>
        <end position="77"/>
    </location>
</feature>
<dbReference type="AlphaFoldDB" id="A0AAN8CRQ5"/>
<dbReference type="PRINTS" id="PR00024">
    <property type="entry name" value="HOMEOBOX"/>
</dbReference>
<accession>A0AAN8CRQ5</accession>
<dbReference type="PANTHER" id="PTHR24340:SF34">
    <property type="entry name" value="HOMEOBOX PROTEIN NKX-3.2"/>
    <property type="match status" value="1"/>
</dbReference>
<comment type="caution">
    <text evidence="13">The sequence shown here is derived from an EMBL/GenBank/DDBJ whole genome shotgun (WGS) entry which is preliminary data.</text>
</comment>
<dbReference type="PROSITE" id="PS00027">
    <property type="entry name" value="HOMEOBOX_1"/>
    <property type="match status" value="1"/>
</dbReference>
<evidence type="ECO:0000256" key="11">
    <source>
        <dbReference type="SAM" id="MobiDB-lite"/>
    </source>
</evidence>
<organism evidence="13 14">
    <name type="scientific">Champsocephalus gunnari</name>
    <name type="common">Mackerel icefish</name>
    <dbReference type="NCBI Taxonomy" id="52237"/>
    <lineage>
        <taxon>Eukaryota</taxon>
        <taxon>Metazoa</taxon>
        <taxon>Chordata</taxon>
        <taxon>Craniata</taxon>
        <taxon>Vertebrata</taxon>
        <taxon>Euteleostomi</taxon>
        <taxon>Actinopterygii</taxon>
        <taxon>Neopterygii</taxon>
        <taxon>Teleostei</taxon>
        <taxon>Neoteleostei</taxon>
        <taxon>Acanthomorphata</taxon>
        <taxon>Eupercaria</taxon>
        <taxon>Perciformes</taxon>
        <taxon>Notothenioidei</taxon>
        <taxon>Channichthyidae</taxon>
        <taxon>Champsocephalus</taxon>
    </lineage>
</organism>
<comment type="function">
    <text evidence="1">Sequence-specific transcription factor which is part of a developmental regulatory system that provides cells with specific positional identities on the anterior-posterior axis.</text>
</comment>
<proteinExistence type="predicted"/>
<keyword evidence="14" id="KW-1185">Reference proteome</keyword>
<dbReference type="InterPro" id="IPR017970">
    <property type="entry name" value="Homeobox_CS"/>
</dbReference>
<evidence type="ECO:0000313" key="13">
    <source>
        <dbReference type="EMBL" id="KAK5908474.1"/>
    </source>
</evidence>
<evidence type="ECO:0000256" key="7">
    <source>
        <dbReference type="ARBA" id="ARBA00023163"/>
    </source>
</evidence>
<keyword evidence="3" id="KW-0217">Developmental protein</keyword>
<dbReference type="GO" id="GO:0000981">
    <property type="term" value="F:DNA-binding transcription factor activity, RNA polymerase II-specific"/>
    <property type="evidence" value="ECO:0007669"/>
    <property type="project" value="InterPro"/>
</dbReference>